<dbReference type="Pfam" id="PF04149">
    <property type="entry name" value="DUF397"/>
    <property type="match status" value="1"/>
</dbReference>
<dbReference type="RefSeq" id="WP_379517992.1">
    <property type="nucleotide sequence ID" value="NZ_JBHSPA010000037.1"/>
</dbReference>
<dbReference type="Proteomes" id="UP001596058">
    <property type="component" value="Unassembled WGS sequence"/>
</dbReference>
<name>A0ABW1CTN3_9ACTN</name>
<dbReference type="EMBL" id="JBHSPA010000037">
    <property type="protein sequence ID" value="MFC5828492.1"/>
    <property type="molecule type" value="Genomic_DNA"/>
</dbReference>
<feature type="domain" description="DUF397" evidence="1">
    <location>
        <begin position="17"/>
        <end position="58"/>
    </location>
</feature>
<evidence type="ECO:0000313" key="3">
    <source>
        <dbReference type="Proteomes" id="UP001596058"/>
    </source>
</evidence>
<evidence type="ECO:0000313" key="2">
    <source>
        <dbReference type="EMBL" id="MFC5828492.1"/>
    </source>
</evidence>
<gene>
    <name evidence="2" type="ORF">ACFPZ3_31890</name>
</gene>
<dbReference type="InterPro" id="IPR007278">
    <property type="entry name" value="DUF397"/>
</dbReference>
<comment type="caution">
    <text evidence="2">The sequence shown here is derived from an EMBL/GenBank/DDBJ whole genome shotgun (WGS) entry which is preliminary data.</text>
</comment>
<evidence type="ECO:0000259" key="1">
    <source>
        <dbReference type="Pfam" id="PF04149"/>
    </source>
</evidence>
<reference evidence="3" key="1">
    <citation type="journal article" date="2019" name="Int. J. Syst. Evol. Microbiol.">
        <title>The Global Catalogue of Microorganisms (GCM) 10K type strain sequencing project: providing services to taxonomists for standard genome sequencing and annotation.</title>
        <authorList>
            <consortium name="The Broad Institute Genomics Platform"/>
            <consortium name="The Broad Institute Genome Sequencing Center for Infectious Disease"/>
            <person name="Wu L."/>
            <person name="Ma J."/>
        </authorList>
    </citation>
    <scope>NUCLEOTIDE SEQUENCE [LARGE SCALE GENOMIC DNA]</scope>
    <source>
        <strain evidence="3">CCUG 53903</strain>
    </source>
</reference>
<protein>
    <submittedName>
        <fullName evidence="2">DUF397 domain-containing protein</fullName>
    </submittedName>
</protein>
<organism evidence="2 3">
    <name type="scientific">Nonomuraea insulae</name>
    <dbReference type="NCBI Taxonomy" id="1616787"/>
    <lineage>
        <taxon>Bacteria</taxon>
        <taxon>Bacillati</taxon>
        <taxon>Actinomycetota</taxon>
        <taxon>Actinomycetes</taxon>
        <taxon>Streptosporangiales</taxon>
        <taxon>Streptosporangiaceae</taxon>
        <taxon>Nonomuraea</taxon>
    </lineage>
</organism>
<proteinExistence type="predicted"/>
<keyword evidence="3" id="KW-1185">Reference proteome</keyword>
<sequence>MDRIKLDASVRFRSPCEGGTCVEVAMIHLVAVRDSKDPQGPVLLFDRDEWRDFTGAVKSGEFDVPADWPEAG</sequence>
<accession>A0ABW1CTN3</accession>